<protein>
    <submittedName>
        <fullName evidence="1">Uncharacterized protein</fullName>
    </submittedName>
</protein>
<sequence length="201" mass="23057">MAGSLVRNFDKKVFKKCIKCRNWKRRKDLEDDDGNLLEKHGFGTHASSSDGLQSICFDCKNVANVKSRERNVTARIRHHTGTRCLTQLGKDLAPKNFVANLEDYLGYRIVTLVRHLGADLKEREGRKRKLRDALNEGWHVDHKKPLSSFKVIRKNQAQEDVVDWDAFRRCWAIENLRVISAEENLAKGSRYEEAPTPTGAP</sequence>
<organism evidence="1">
    <name type="scientific">marine sediment metagenome</name>
    <dbReference type="NCBI Taxonomy" id="412755"/>
    <lineage>
        <taxon>unclassified sequences</taxon>
        <taxon>metagenomes</taxon>
        <taxon>ecological metagenomes</taxon>
    </lineage>
</organism>
<dbReference type="AlphaFoldDB" id="A0A0F9M993"/>
<name>A0A0F9M993_9ZZZZ</name>
<dbReference type="EMBL" id="LAZR01004968">
    <property type="protein sequence ID" value="KKN04035.1"/>
    <property type="molecule type" value="Genomic_DNA"/>
</dbReference>
<accession>A0A0F9M993</accession>
<evidence type="ECO:0000313" key="1">
    <source>
        <dbReference type="EMBL" id="KKN04035.1"/>
    </source>
</evidence>
<reference evidence="1" key="1">
    <citation type="journal article" date="2015" name="Nature">
        <title>Complex archaea that bridge the gap between prokaryotes and eukaryotes.</title>
        <authorList>
            <person name="Spang A."/>
            <person name="Saw J.H."/>
            <person name="Jorgensen S.L."/>
            <person name="Zaremba-Niedzwiedzka K."/>
            <person name="Martijn J."/>
            <person name="Lind A.E."/>
            <person name="van Eijk R."/>
            <person name="Schleper C."/>
            <person name="Guy L."/>
            <person name="Ettema T.J."/>
        </authorList>
    </citation>
    <scope>NUCLEOTIDE SEQUENCE</scope>
</reference>
<proteinExistence type="predicted"/>
<comment type="caution">
    <text evidence="1">The sequence shown here is derived from an EMBL/GenBank/DDBJ whole genome shotgun (WGS) entry which is preliminary data.</text>
</comment>
<gene>
    <name evidence="1" type="ORF">LCGC14_1101670</name>
</gene>